<organism evidence="1 2">
    <name type="scientific">Nitrosomonas supralitoralis</name>
    <dbReference type="NCBI Taxonomy" id="2116706"/>
    <lineage>
        <taxon>Bacteria</taxon>
        <taxon>Pseudomonadati</taxon>
        <taxon>Pseudomonadota</taxon>
        <taxon>Betaproteobacteria</taxon>
        <taxon>Nitrosomonadales</taxon>
        <taxon>Nitrosomonadaceae</taxon>
        <taxon>Nitrosomonas</taxon>
    </lineage>
</organism>
<dbReference type="Proteomes" id="UP000241912">
    <property type="component" value="Unassembled WGS sequence"/>
</dbReference>
<proteinExistence type="predicted"/>
<dbReference type="OrthoDB" id="9802752at2"/>
<dbReference type="RefSeq" id="WP_106707341.1">
    <property type="nucleotide sequence ID" value="NZ_PXXU01000033.1"/>
</dbReference>
<sequence>MNNSENLNSVMYLNEDAGNVGVPVIFHDDTVWITQENMSKLFNVDDSGISKHLKNIFETGELQREATVAKIATVQTEGGRKVNRNLEHYNLDAIISVGYRVNSQKATQFRIWATGIIKQYIRDGYVINEALLRQDPAKLNKLAAKIW</sequence>
<dbReference type="InterPro" id="IPR011204">
    <property type="entry name" value="Virulence_RhuM-like"/>
</dbReference>
<reference evidence="1 2" key="1">
    <citation type="submission" date="2018-03" db="EMBL/GenBank/DDBJ databases">
        <title>Draft genome of Nitrosomonas supralitoralis APG5.</title>
        <authorList>
            <person name="Urakawa H."/>
            <person name="Lopez J.V."/>
        </authorList>
    </citation>
    <scope>NUCLEOTIDE SEQUENCE [LARGE SCALE GENOMIC DNA]</scope>
    <source>
        <strain evidence="1 2">APG5</strain>
    </source>
</reference>
<dbReference type="Pfam" id="PF13310">
    <property type="entry name" value="Virulence_RhuM"/>
    <property type="match status" value="1"/>
</dbReference>
<dbReference type="PANTHER" id="PTHR35810:SF1">
    <property type="entry name" value="CYTOPLASMIC PROTEIN"/>
    <property type="match status" value="1"/>
</dbReference>
<dbReference type="PANTHER" id="PTHR35810">
    <property type="entry name" value="CYTOPLASMIC PROTEIN-RELATED"/>
    <property type="match status" value="1"/>
</dbReference>
<evidence type="ECO:0000313" key="2">
    <source>
        <dbReference type="Proteomes" id="UP000241912"/>
    </source>
</evidence>
<accession>A0A2P7NTY8</accession>
<dbReference type="AlphaFoldDB" id="A0A2P7NTY8"/>
<protein>
    <submittedName>
        <fullName evidence="1">Virulence protein</fullName>
    </submittedName>
</protein>
<keyword evidence="2" id="KW-1185">Reference proteome</keyword>
<name>A0A2P7NTY8_9PROT</name>
<gene>
    <name evidence="1" type="ORF">C7H79_11115</name>
</gene>
<dbReference type="EMBL" id="PXXU01000033">
    <property type="protein sequence ID" value="PSJ16905.1"/>
    <property type="molecule type" value="Genomic_DNA"/>
</dbReference>
<evidence type="ECO:0000313" key="1">
    <source>
        <dbReference type="EMBL" id="PSJ16905.1"/>
    </source>
</evidence>
<comment type="caution">
    <text evidence="1">The sequence shown here is derived from an EMBL/GenBank/DDBJ whole genome shotgun (WGS) entry which is preliminary data.</text>
</comment>